<feature type="coiled-coil region" evidence="1">
    <location>
        <begin position="201"/>
        <end position="245"/>
    </location>
</feature>
<accession>A0A4U1IU16</accession>
<dbReference type="InterPro" id="IPR036513">
    <property type="entry name" value="STAS_dom_sf"/>
</dbReference>
<organism evidence="3 4">
    <name type="scientific">Polyangium fumosum</name>
    <dbReference type="NCBI Taxonomy" id="889272"/>
    <lineage>
        <taxon>Bacteria</taxon>
        <taxon>Pseudomonadati</taxon>
        <taxon>Myxococcota</taxon>
        <taxon>Polyangia</taxon>
        <taxon>Polyangiales</taxon>
        <taxon>Polyangiaceae</taxon>
        <taxon>Polyangium</taxon>
    </lineage>
</organism>
<dbReference type="PANTHER" id="PTHR33745">
    <property type="entry name" value="RSBT ANTAGONIST PROTEIN RSBS-RELATED"/>
    <property type="match status" value="1"/>
</dbReference>
<dbReference type="SUPFAM" id="SSF52091">
    <property type="entry name" value="SpoIIaa-like"/>
    <property type="match status" value="1"/>
</dbReference>
<reference evidence="3 4" key="1">
    <citation type="submission" date="2019-04" db="EMBL/GenBank/DDBJ databases">
        <authorList>
            <person name="Li Y."/>
            <person name="Wang J."/>
        </authorList>
    </citation>
    <scope>NUCLEOTIDE SEQUENCE [LARGE SCALE GENOMIC DNA]</scope>
    <source>
        <strain evidence="3 4">DSM 14668</strain>
    </source>
</reference>
<dbReference type="Gene3D" id="3.30.750.24">
    <property type="entry name" value="STAS domain"/>
    <property type="match status" value="1"/>
</dbReference>
<dbReference type="Proteomes" id="UP000309215">
    <property type="component" value="Unassembled WGS sequence"/>
</dbReference>
<comment type="caution">
    <text evidence="3">The sequence shown here is derived from an EMBL/GenBank/DDBJ whole genome shotgun (WGS) entry which is preliminary data.</text>
</comment>
<evidence type="ECO:0000259" key="2">
    <source>
        <dbReference type="PROSITE" id="PS50801"/>
    </source>
</evidence>
<gene>
    <name evidence="3" type="ORF">E8A74_43685</name>
</gene>
<dbReference type="InterPro" id="IPR002645">
    <property type="entry name" value="STAS_dom"/>
</dbReference>
<dbReference type="OrthoDB" id="5496930at2"/>
<dbReference type="RefSeq" id="WP_136935089.1">
    <property type="nucleotide sequence ID" value="NZ_SSMQ01000079.1"/>
</dbReference>
<keyword evidence="1" id="KW-0175">Coiled coil</keyword>
<evidence type="ECO:0000313" key="3">
    <source>
        <dbReference type="EMBL" id="TKC97892.1"/>
    </source>
</evidence>
<protein>
    <submittedName>
        <fullName evidence="3">STAS domain-containing protein</fullName>
    </submittedName>
</protein>
<name>A0A4U1IU16_9BACT</name>
<evidence type="ECO:0000313" key="4">
    <source>
        <dbReference type="Proteomes" id="UP000309215"/>
    </source>
</evidence>
<evidence type="ECO:0000256" key="1">
    <source>
        <dbReference type="SAM" id="Coils"/>
    </source>
</evidence>
<dbReference type="InterPro" id="IPR051932">
    <property type="entry name" value="Bact_StressResp_Reg"/>
</dbReference>
<sequence length="381" mass="42296">MNERPKISVDGVDFEWDRENGRILVWGNPAVLMWIETTLAGLMVGIHKMVGTERFVIAAEQAGRESIAGEVAAIMQHRQSVEDGFRYLGTSAAAVGHGHWELVRLDHAKKEAWFRVHNSWEGLYQKALGVTWGTSTMAGKFGAHCSRIFETHCRAEQTAFQARGDAYDEFVVRPTARTIEDDLEALIGTENATKADLTIAFERLQREVEERRRIEEDLRREVEERTRIEEELRSKLELIRRQEEAIRAMSTPILRLWKGVLTMPVVGLVDSTRAGGMMEALLEEITRTQARFTILDLTGVDVIDTGAASHLLKVVQAARLLGTQCLVSGISPGMASTVVSLELDLGALKTFGTLEAALRYAIKQGNAEDTEVPKGRPGASS</sequence>
<proteinExistence type="predicted"/>
<dbReference type="EMBL" id="SSMQ01000079">
    <property type="protein sequence ID" value="TKC97892.1"/>
    <property type="molecule type" value="Genomic_DNA"/>
</dbReference>
<keyword evidence="4" id="KW-1185">Reference proteome</keyword>
<dbReference type="AlphaFoldDB" id="A0A4U1IU16"/>
<dbReference type="PROSITE" id="PS50801">
    <property type="entry name" value="STAS"/>
    <property type="match status" value="1"/>
</dbReference>
<dbReference type="CDD" id="cd07041">
    <property type="entry name" value="STAS_RsbR_RsbS_like"/>
    <property type="match status" value="1"/>
</dbReference>
<feature type="domain" description="STAS" evidence="2">
    <location>
        <begin position="250"/>
        <end position="361"/>
    </location>
</feature>
<dbReference type="Pfam" id="PF01740">
    <property type="entry name" value="STAS"/>
    <property type="match status" value="1"/>
</dbReference>